<dbReference type="InterPro" id="IPR016181">
    <property type="entry name" value="Acyl_CoA_acyltransferase"/>
</dbReference>
<proteinExistence type="predicted"/>
<name>A0ABX1TGG6_9PROT</name>
<dbReference type="RefSeq" id="WP_169071894.1">
    <property type="nucleotide sequence ID" value="NZ_JAZKUC010000003.1"/>
</dbReference>
<keyword evidence="3" id="KW-1185">Reference proteome</keyword>
<evidence type="ECO:0000313" key="2">
    <source>
        <dbReference type="EMBL" id="NMQ07635.1"/>
    </source>
</evidence>
<sequence length="173" mass="19283">MNVLITPLGTADVDSVAALARRIWQQTYLGIISQAQIDFMLEQRYHRQRLLDELTMPDLWWDQLHVDGQLAGFSSCLRIAGGKEMKLDKIYVDPGRQRLGLGARLIEHAAGRALALGCCTLILAVNKRNQAAIAAYRKHGFAVRESVCVDIGQGFVMDDFIMARSLLMHTAES</sequence>
<protein>
    <submittedName>
        <fullName evidence="2">GNAT family N-acetyltransferase</fullName>
    </submittedName>
</protein>
<reference evidence="2" key="1">
    <citation type="submission" date="2019-03" db="EMBL/GenBank/DDBJ databases">
        <title>Metabolic reconstructions from genomes of highly enriched 'Candidatus Accumulibacter' and 'Candidatus Competibacter' bioreactor populations.</title>
        <authorList>
            <person name="Annavajhala M.K."/>
            <person name="Welles L."/>
            <person name="Abbas B."/>
            <person name="Sorokin D."/>
            <person name="Park H."/>
            <person name="Van Loosdrecht M."/>
            <person name="Chandran K."/>
        </authorList>
    </citation>
    <scope>NUCLEOTIDE SEQUENCE</scope>
    <source>
        <strain evidence="2">SBR_L</strain>
    </source>
</reference>
<dbReference type="Gene3D" id="3.40.630.30">
    <property type="match status" value="1"/>
</dbReference>
<evidence type="ECO:0000259" key="1">
    <source>
        <dbReference type="PROSITE" id="PS51186"/>
    </source>
</evidence>
<feature type="domain" description="N-acetyltransferase" evidence="1">
    <location>
        <begin position="3"/>
        <end position="167"/>
    </location>
</feature>
<dbReference type="Pfam" id="PF00583">
    <property type="entry name" value="Acetyltransf_1"/>
    <property type="match status" value="1"/>
</dbReference>
<dbReference type="EMBL" id="SPMX01000086">
    <property type="protein sequence ID" value="NMQ07635.1"/>
    <property type="molecule type" value="Genomic_DNA"/>
</dbReference>
<dbReference type="CDD" id="cd04301">
    <property type="entry name" value="NAT_SF"/>
    <property type="match status" value="1"/>
</dbReference>
<dbReference type="PANTHER" id="PTHR43617">
    <property type="entry name" value="L-AMINO ACID N-ACETYLTRANSFERASE"/>
    <property type="match status" value="1"/>
</dbReference>
<accession>A0ABX1TGG6</accession>
<dbReference type="InterPro" id="IPR050276">
    <property type="entry name" value="MshD_Acetyltransferase"/>
</dbReference>
<dbReference type="Proteomes" id="UP000886469">
    <property type="component" value="Unassembled WGS sequence"/>
</dbReference>
<comment type="caution">
    <text evidence="2">The sequence shown here is derived from an EMBL/GenBank/DDBJ whole genome shotgun (WGS) entry which is preliminary data.</text>
</comment>
<dbReference type="SUPFAM" id="SSF55729">
    <property type="entry name" value="Acyl-CoA N-acyltransferases (Nat)"/>
    <property type="match status" value="1"/>
</dbReference>
<dbReference type="InterPro" id="IPR000182">
    <property type="entry name" value="GNAT_dom"/>
</dbReference>
<dbReference type="PROSITE" id="PS51186">
    <property type="entry name" value="GNAT"/>
    <property type="match status" value="1"/>
</dbReference>
<organism evidence="2 3">
    <name type="scientific">Candidatus Accumulibacter contiguus</name>
    <dbReference type="NCBI Taxonomy" id="2954381"/>
    <lineage>
        <taxon>Bacteria</taxon>
        <taxon>Pseudomonadati</taxon>
        <taxon>Pseudomonadota</taxon>
        <taxon>Betaproteobacteria</taxon>
        <taxon>Candidatus Accumulibacter</taxon>
    </lineage>
</organism>
<gene>
    <name evidence="2" type="ORF">E4Q08_21545</name>
</gene>
<evidence type="ECO:0000313" key="3">
    <source>
        <dbReference type="Proteomes" id="UP000886469"/>
    </source>
</evidence>